<dbReference type="EC" id="2.4.-.-" evidence="3"/>
<feature type="domain" description="Glycosyltransferase RgtA/B/C/D-like" evidence="2">
    <location>
        <begin position="66"/>
        <end position="126"/>
    </location>
</feature>
<dbReference type="Proteomes" id="UP000783287">
    <property type="component" value="Unassembled WGS sequence"/>
</dbReference>
<evidence type="ECO:0000313" key="3">
    <source>
        <dbReference type="EMBL" id="MCA9384049.1"/>
    </source>
</evidence>
<organism evidence="3 4">
    <name type="scientific">Candidatus Dojkabacteria bacterium</name>
    <dbReference type="NCBI Taxonomy" id="2099670"/>
    <lineage>
        <taxon>Bacteria</taxon>
        <taxon>Candidatus Dojkabacteria</taxon>
    </lineage>
</organism>
<gene>
    <name evidence="3" type="ORF">KC909_06835</name>
</gene>
<dbReference type="GO" id="GO:0016757">
    <property type="term" value="F:glycosyltransferase activity"/>
    <property type="evidence" value="ECO:0007669"/>
    <property type="project" value="UniProtKB-KW"/>
</dbReference>
<comment type="caution">
    <text evidence="3">The sequence shown here is derived from an EMBL/GenBank/DDBJ whole genome shotgun (WGS) entry which is preliminary data.</text>
</comment>
<keyword evidence="1" id="KW-0472">Membrane</keyword>
<feature type="transmembrane region" description="Helical" evidence="1">
    <location>
        <begin position="114"/>
        <end position="131"/>
    </location>
</feature>
<keyword evidence="1" id="KW-0812">Transmembrane</keyword>
<dbReference type="AlphaFoldDB" id="A0A955L6S4"/>
<keyword evidence="3" id="KW-0328">Glycosyltransferase</keyword>
<evidence type="ECO:0000259" key="2">
    <source>
        <dbReference type="Pfam" id="PF13231"/>
    </source>
</evidence>
<evidence type="ECO:0000313" key="4">
    <source>
        <dbReference type="Proteomes" id="UP000783287"/>
    </source>
</evidence>
<dbReference type="EMBL" id="JAGQLK010000228">
    <property type="protein sequence ID" value="MCA9384049.1"/>
    <property type="molecule type" value="Genomic_DNA"/>
</dbReference>
<dbReference type="Pfam" id="PF13231">
    <property type="entry name" value="PMT_2"/>
    <property type="match status" value="1"/>
</dbReference>
<accession>A0A955L6S4</accession>
<keyword evidence="3" id="KW-0808">Transferase</keyword>
<reference evidence="3" key="1">
    <citation type="submission" date="2020-04" db="EMBL/GenBank/DDBJ databases">
        <authorList>
            <person name="Zhang T."/>
        </authorList>
    </citation>
    <scope>NUCLEOTIDE SEQUENCE</scope>
    <source>
        <strain evidence="3">HKST-UBA14</strain>
    </source>
</reference>
<dbReference type="InterPro" id="IPR038731">
    <property type="entry name" value="RgtA/B/C-like"/>
</dbReference>
<feature type="transmembrane region" description="Helical" evidence="1">
    <location>
        <begin position="7"/>
        <end position="25"/>
    </location>
</feature>
<sequence>MLNSKNIKAIFIIIISLLSAYLFFYKLGAAPVELWDENTNIKVVNSTLSSSDKRALQIDGEAFYEKPPVWYYLTEVLVTVFGESRYVYRLISAVSGVVISICIFLIVNKKYSPLSSFIASLSFLAVGQNIITNSSGYFSSHTFRSADLDPLQIALMVLSILFLLNIDRSKNYFYLL</sequence>
<evidence type="ECO:0000256" key="1">
    <source>
        <dbReference type="SAM" id="Phobius"/>
    </source>
</evidence>
<protein>
    <submittedName>
        <fullName evidence="3">Glycosyltransferase family 39 protein</fullName>
        <ecNumber evidence="3">2.4.-.-</ecNumber>
    </submittedName>
</protein>
<feature type="transmembrane region" description="Helical" evidence="1">
    <location>
        <begin position="86"/>
        <end position="107"/>
    </location>
</feature>
<proteinExistence type="predicted"/>
<reference evidence="3" key="2">
    <citation type="journal article" date="2021" name="Microbiome">
        <title>Successional dynamics and alternative stable states in a saline activated sludge microbial community over 9 years.</title>
        <authorList>
            <person name="Wang Y."/>
            <person name="Ye J."/>
            <person name="Ju F."/>
            <person name="Liu L."/>
            <person name="Boyd J.A."/>
            <person name="Deng Y."/>
            <person name="Parks D.H."/>
            <person name="Jiang X."/>
            <person name="Yin X."/>
            <person name="Woodcroft B.J."/>
            <person name="Tyson G.W."/>
            <person name="Hugenholtz P."/>
            <person name="Polz M.F."/>
            <person name="Zhang T."/>
        </authorList>
    </citation>
    <scope>NUCLEOTIDE SEQUENCE</scope>
    <source>
        <strain evidence="3">HKST-UBA14</strain>
    </source>
</reference>
<feature type="non-terminal residue" evidence="3">
    <location>
        <position position="176"/>
    </location>
</feature>
<keyword evidence="1" id="KW-1133">Transmembrane helix</keyword>
<name>A0A955L6S4_9BACT</name>
<feature type="transmembrane region" description="Helical" evidence="1">
    <location>
        <begin position="151"/>
        <end position="166"/>
    </location>
</feature>